<organism evidence="6 7">
    <name type="scientific">Methanospirillum lacunae</name>
    <dbReference type="NCBI Taxonomy" id="668570"/>
    <lineage>
        <taxon>Archaea</taxon>
        <taxon>Methanobacteriati</taxon>
        <taxon>Methanobacteriota</taxon>
        <taxon>Stenosarchaea group</taxon>
        <taxon>Methanomicrobia</taxon>
        <taxon>Methanomicrobiales</taxon>
        <taxon>Methanospirillaceae</taxon>
        <taxon>Methanospirillum</taxon>
    </lineage>
</organism>
<dbReference type="Pfam" id="PF04055">
    <property type="entry name" value="Radical_SAM"/>
    <property type="match status" value="1"/>
</dbReference>
<dbReference type="CDD" id="cd01335">
    <property type="entry name" value="Radical_SAM"/>
    <property type="match status" value="1"/>
</dbReference>
<dbReference type="EMBL" id="QGMY01000009">
    <property type="protein sequence ID" value="PWR71048.1"/>
    <property type="molecule type" value="Genomic_DNA"/>
</dbReference>
<dbReference type="InterPro" id="IPR006638">
    <property type="entry name" value="Elp3/MiaA/NifB-like_rSAM"/>
</dbReference>
<keyword evidence="1" id="KW-0949">S-adenosyl-L-methionine</keyword>
<keyword evidence="4" id="KW-0411">Iron-sulfur</keyword>
<dbReference type="GO" id="GO:0046872">
    <property type="term" value="F:metal ion binding"/>
    <property type="evidence" value="ECO:0007669"/>
    <property type="project" value="UniProtKB-KW"/>
</dbReference>
<dbReference type="PROSITE" id="PS51918">
    <property type="entry name" value="RADICAL_SAM"/>
    <property type="match status" value="1"/>
</dbReference>
<dbReference type="PANTHER" id="PTHR43726">
    <property type="entry name" value="3-METHYLORNITHINE SYNTHASE"/>
    <property type="match status" value="1"/>
</dbReference>
<evidence type="ECO:0000256" key="4">
    <source>
        <dbReference type="ARBA" id="ARBA00023014"/>
    </source>
</evidence>
<dbReference type="InterPro" id="IPR034422">
    <property type="entry name" value="HydE/PylB-like"/>
</dbReference>
<dbReference type="SUPFAM" id="SSF102114">
    <property type="entry name" value="Radical SAM enzymes"/>
    <property type="match status" value="1"/>
</dbReference>
<reference evidence="6 7" key="1">
    <citation type="submission" date="2018-05" db="EMBL/GenBank/DDBJ databases">
        <title>Draft genome of Methanospirillum lacunae Ki8-1.</title>
        <authorList>
            <person name="Dueholm M.S."/>
            <person name="Nielsen P.H."/>
            <person name="Bakmann L.F."/>
            <person name="Otzen D.E."/>
        </authorList>
    </citation>
    <scope>NUCLEOTIDE SEQUENCE [LARGE SCALE GENOMIC DNA]</scope>
    <source>
        <strain evidence="6 7">Ki8-1</strain>
    </source>
</reference>
<protein>
    <submittedName>
        <fullName evidence="6">Radical SAM protein</fullName>
    </submittedName>
</protein>
<dbReference type="InterPro" id="IPR058240">
    <property type="entry name" value="rSAM_sf"/>
</dbReference>
<dbReference type="GO" id="GO:0051536">
    <property type="term" value="F:iron-sulfur cluster binding"/>
    <property type="evidence" value="ECO:0007669"/>
    <property type="project" value="UniProtKB-KW"/>
</dbReference>
<accession>A0A2V2N3G0</accession>
<dbReference type="SMART" id="SM00729">
    <property type="entry name" value="Elp3"/>
    <property type="match status" value="1"/>
</dbReference>
<keyword evidence="7" id="KW-1185">Reference proteome</keyword>
<dbReference type="Proteomes" id="UP000245657">
    <property type="component" value="Unassembled WGS sequence"/>
</dbReference>
<dbReference type="SFLD" id="SFLDS00029">
    <property type="entry name" value="Radical_SAM"/>
    <property type="match status" value="1"/>
</dbReference>
<evidence type="ECO:0000256" key="2">
    <source>
        <dbReference type="ARBA" id="ARBA00022723"/>
    </source>
</evidence>
<dbReference type="InterPro" id="IPR007197">
    <property type="entry name" value="rSAM"/>
</dbReference>
<evidence type="ECO:0000259" key="5">
    <source>
        <dbReference type="PROSITE" id="PS51918"/>
    </source>
</evidence>
<evidence type="ECO:0000256" key="3">
    <source>
        <dbReference type="ARBA" id="ARBA00023004"/>
    </source>
</evidence>
<name>A0A2V2N3G0_9EURY</name>
<dbReference type="PANTHER" id="PTHR43726:SF1">
    <property type="entry name" value="BIOTIN SYNTHASE"/>
    <property type="match status" value="1"/>
</dbReference>
<feature type="domain" description="Radical SAM core" evidence="5">
    <location>
        <begin position="92"/>
        <end position="317"/>
    </location>
</feature>
<dbReference type="InterPro" id="IPR013785">
    <property type="entry name" value="Aldolase_TIM"/>
</dbReference>
<dbReference type="AlphaFoldDB" id="A0A2V2N3G0"/>
<keyword evidence="3" id="KW-0408">Iron</keyword>
<evidence type="ECO:0000313" key="7">
    <source>
        <dbReference type="Proteomes" id="UP000245657"/>
    </source>
</evidence>
<evidence type="ECO:0000313" key="6">
    <source>
        <dbReference type="EMBL" id="PWR71048.1"/>
    </source>
</evidence>
<keyword evidence="2" id="KW-0479">Metal-binding</keyword>
<dbReference type="OrthoDB" id="15118at2157"/>
<dbReference type="Gene3D" id="3.20.20.70">
    <property type="entry name" value="Aldolase class I"/>
    <property type="match status" value="1"/>
</dbReference>
<sequence length="330" mass="35781">MTIELTSRDKAVLISVGHATVDTDLQTEEYVGRSTAGPGAGGRSVFFTDGKRRVRLSIRNDSPLHIRKEKDGVVIERNGEILAEGSLEPVGFHCPKQAYITVSEQCTYHCAFCPVPRLNGPVKSPERVLSMIDQVYLSGDLHAISLTGGVTETPEKELDRMTALVEDLVREYDVPIGVSVYPTSGSSDLLYAAGAHEVKFNVETMDRDLFSRYCPDLKLDQVIKELKHAAPLFGKNRVSSNMIIGLGESDETVLSGVETLAAIGVIPVLRAISVNPDYPLPGAARPTAERLHHLALSSKKILGAHGLSPLHSRTMCLPCTGCDLIPDLDL</sequence>
<proteinExistence type="predicted"/>
<gene>
    <name evidence="6" type="ORF">DK846_13450</name>
</gene>
<evidence type="ECO:0000256" key="1">
    <source>
        <dbReference type="ARBA" id="ARBA00022691"/>
    </source>
</evidence>
<comment type="caution">
    <text evidence="6">The sequence shown here is derived from an EMBL/GenBank/DDBJ whole genome shotgun (WGS) entry which is preliminary data.</text>
</comment>
<dbReference type="GO" id="GO:0016740">
    <property type="term" value="F:transferase activity"/>
    <property type="evidence" value="ECO:0007669"/>
    <property type="project" value="TreeGrafter"/>
</dbReference>